<feature type="region of interest" description="Disordered" evidence="1">
    <location>
        <begin position="112"/>
        <end position="133"/>
    </location>
</feature>
<feature type="region of interest" description="Disordered" evidence="1">
    <location>
        <begin position="60"/>
        <end position="86"/>
    </location>
</feature>
<dbReference type="EMBL" id="CP017157">
    <property type="protein sequence ID" value="AOP48148.1"/>
    <property type="molecule type" value="Genomic_DNA"/>
</dbReference>
<evidence type="ECO:0000313" key="2">
    <source>
        <dbReference type="EMBL" id="AOP48148.1"/>
    </source>
</evidence>
<keyword evidence="3" id="KW-1185">Reference proteome</keyword>
<proteinExistence type="predicted"/>
<feature type="compositionally biased region" description="Polar residues" evidence="1">
    <location>
        <begin position="173"/>
        <end position="199"/>
    </location>
</feature>
<evidence type="ECO:0000256" key="1">
    <source>
        <dbReference type="SAM" id="MobiDB-lite"/>
    </source>
</evidence>
<dbReference type="Proteomes" id="UP000094094">
    <property type="component" value="Chromosome"/>
</dbReference>
<gene>
    <name evidence="2" type="ORF">SL103_19655</name>
</gene>
<dbReference type="AlphaFoldDB" id="A0A1D7VNT4"/>
<feature type="compositionally biased region" description="Low complexity" evidence="1">
    <location>
        <begin position="68"/>
        <end position="83"/>
    </location>
</feature>
<feature type="compositionally biased region" description="Low complexity" evidence="1">
    <location>
        <begin position="156"/>
        <end position="165"/>
    </location>
</feature>
<dbReference type="KEGG" id="slc:SL103_19655"/>
<organism evidence="2 3">
    <name type="scientific">Streptomyces lydicus</name>
    <dbReference type="NCBI Taxonomy" id="47763"/>
    <lineage>
        <taxon>Bacteria</taxon>
        <taxon>Bacillati</taxon>
        <taxon>Actinomycetota</taxon>
        <taxon>Actinomycetes</taxon>
        <taxon>Kitasatosporales</taxon>
        <taxon>Streptomycetaceae</taxon>
        <taxon>Streptomyces</taxon>
    </lineage>
</organism>
<sequence length="224" mass="22989">MCRCRGVVVRAAGASWDVERLRPCCASAASSAARPIVAAVMTGSSVALATCRRGMTRTCPGAAGPGGSTATASSHSRTTTAGARPATIRQQVQDSLTDGSRWMNGRARCRWRTSAGTPRAASQPPTASETATARCRPYQQWTCRCTGISGARAARRASTSRPVSSTIRAASGLPSTWSRTAASSPVNGTRSPVSANAAGSHSRSETSRSSVAAGCRGGSFQRAP</sequence>
<accession>A0A1D7VNT4</accession>
<name>A0A1D7VNT4_9ACTN</name>
<evidence type="ECO:0000313" key="3">
    <source>
        <dbReference type="Proteomes" id="UP000094094"/>
    </source>
</evidence>
<reference evidence="2 3" key="1">
    <citation type="submission" date="2016-09" db="EMBL/GenBank/DDBJ databases">
        <title>Complete genome sequencing of Streptomyces lydicus 103 and metabolic pathways analysis of antibiotic biosynthesis.</title>
        <authorList>
            <person name="Jia N."/>
            <person name="Ding M.-Z."/>
            <person name="Gao F."/>
            <person name="Yuan Y.-J."/>
        </authorList>
    </citation>
    <scope>NUCLEOTIDE SEQUENCE [LARGE SCALE GENOMIC DNA]</scope>
    <source>
        <strain evidence="2 3">103</strain>
    </source>
</reference>
<feature type="region of interest" description="Disordered" evidence="1">
    <location>
        <begin position="153"/>
        <end position="224"/>
    </location>
</feature>
<protein>
    <submittedName>
        <fullName evidence="2">Uncharacterized protein</fullName>
    </submittedName>
</protein>